<dbReference type="Proteomes" id="UP000682111">
    <property type="component" value="Unassembled WGS sequence"/>
</dbReference>
<name>A0A919WFG9_9BACI</name>
<evidence type="ECO:0000259" key="1">
    <source>
        <dbReference type="Pfam" id="PF22790"/>
    </source>
</evidence>
<dbReference type="OrthoDB" id="1951946at2"/>
<gene>
    <name evidence="2" type="primary">ykoP</name>
    <name evidence="2" type="ORF">J27TS8_09330</name>
</gene>
<evidence type="ECO:0000313" key="3">
    <source>
        <dbReference type="Proteomes" id="UP000682111"/>
    </source>
</evidence>
<dbReference type="Pfam" id="PF22790">
    <property type="entry name" value="YkoP"/>
    <property type="match status" value="1"/>
</dbReference>
<evidence type="ECO:0000313" key="2">
    <source>
        <dbReference type="EMBL" id="GIN60940.1"/>
    </source>
</evidence>
<proteinExistence type="predicted"/>
<dbReference type="InterPro" id="IPR054467">
    <property type="entry name" value="YkoP-like_dom"/>
</dbReference>
<comment type="caution">
    <text evidence="2">The sequence shown here is derived from an EMBL/GenBank/DDBJ whole genome shotgun (WGS) entry which is preliminary data.</text>
</comment>
<accession>A0A919WFG9</accession>
<protein>
    <recommendedName>
        <fullName evidence="1">YkoP-like domain-containing protein</fullName>
    </recommendedName>
</protein>
<dbReference type="RefSeq" id="WP_095306363.1">
    <property type="nucleotide sequence ID" value="NZ_BORC01000001.1"/>
</dbReference>
<reference evidence="2" key="1">
    <citation type="submission" date="2021-03" db="EMBL/GenBank/DDBJ databases">
        <title>Antimicrobial resistance genes in bacteria isolated from Japanese honey, and their potential for conferring macrolide and lincosamide resistance in the American foulbrood pathogen Paenibacillus larvae.</title>
        <authorList>
            <person name="Okamoto M."/>
            <person name="Kumagai M."/>
            <person name="Kanamori H."/>
            <person name="Takamatsu D."/>
        </authorList>
    </citation>
    <scope>NUCLEOTIDE SEQUENCE</scope>
    <source>
        <strain evidence="2">J27TS8</strain>
    </source>
</reference>
<dbReference type="EMBL" id="BORC01000001">
    <property type="protein sequence ID" value="GIN60940.1"/>
    <property type="molecule type" value="Genomic_DNA"/>
</dbReference>
<sequence length="184" mass="21747">MRGFIFSFWQKIDPIYYSCTRLKYVSDKGDNIFRIRLTKYKGRNIVLSDGTRINKNDTLVKIHLHNVRLLMEMKEIKSELRKAKIIYRHVQNSLPGLEFYIRHHFSAHNVKGIIGITLLNKGCERLGFEIIEIINPVYKWYKTLSFLPIGVLSHESVKLNDVLKKQRPNYLFMSTAKLSKLYRV</sequence>
<organism evidence="2 3">
    <name type="scientific">Robertmurraya siralis</name>
    <dbReference type="NCBI Taxonomy" id="77777"/>
    <lineage>
        <taxon>Bacteria</taxon>
        <taxon>Bacillati</taxon>
        <taxon>Bacillota</taxon>
        <taxon>Bacilli</taxon>
        <taxon>Bacillales</taxon>
        <taxon>Bacillaceae</taxon>
        <taxon>Robertmurraya</taxon>
    </lineage>
</organism>
<keyword evidence="3" id="KW-1185">Reference proteome</keyword>
<feature type="domain" description="YkoP-like" evidence="1">
    <location>
        <begin position="3"/>
        <end position="182"/>
    </location>
</feature>
<dbReference type="AlphaFoldDB" id="A0A919WFG9"/>